<keyword evidence="16" id="KW-1185">Reference proteome</keyword>
<evidence type="ECO:0000313" key="15">
    <source>
        <dbReference type="EMBL" id="TDK35219.1"/>
    </source>
</evidence>
<protein>
    <recommendedName>
        <fullName evidence="4">histidine kinase</fullName>
        <ecNumber evidence="4">2.7.13.3</ecNumber>
    </recommendedName>
</protein>
<dbReference type="InterPro" id="IPR001734">
    <property type="entry name" value="Na/solute_symporter"/>
</dbReference>
<evidence type="ECO:0000256" key="8">
    <source>
        <dbReference type="ARBA" id="ARBA00022777"/>
    </source>
</evidence>
<dbReference type="AlphaFoldDB" id="A0A4R5UH30"/>
<feature type="transmembrane region" description="Helical" evidence="12">
    <location>
        <begin position="72"/>
        <end position="92"/>
    </location>
</feature>
<dbReference type="FunFam" id="3.30.565.10:FF:000049">
    <property type="entry name" value="Two-component sensor histidine kinase"/>
    <property type="match status" value="1"/>
</dbReference>
<dbReference type="OrthoDB" id="9764438at2"/>
<feature type="transmembrane region" description="Helical" evidence="12">
    <location>
        <begin position="419"/>
        <end position="440"/>
    </location>
</feature>
<comment type="subcellular location">
    <subcellularLocation>
        <location evidence="2">Membrane</location>
        <topology evidence="2">Multi-pass membrane protein</topology>
    </subcellularLocation>
</comment>
<dbReference type="RefSeq" id="WP_133316641.1">
    <property type="nucleotide sequence ID" value="NZ_SMTL01000003.1"/>
</dbReference>
<keyword evidence="9 12" id="KW-1133">Transmembrane helix</keyword>
<comment type="caution">
    <text evidence="15">The sequence shown here is derived from an EMBL/GenBank/DDBJ whole genome shotgun (WGS) entry which is preliminary data.</text>
</comment>
<feature type="modified residue" description="4-aspartylphosphate" evidence="11">
    <location>
        <position position="1098"/>
    </location>
</feature>
<dbReference type="Gene3D" id="1.20.1730.10">
    <property type="entry name" value="Sodium/glucose cotransporter"/>
    <property type="match status" value="1"/>
</dbReference>
<keyword evidence="5 11" id="KW-0597">Phosphoprotein</keyword>
<dbReference type="PROSITE" id="PS50283">
    <property type="entry name" value="NA_SOLUT_SYMP_3"/>
    <property type="match status" value="1"/>
</dbReference>
<evidence type="ECO:0000313" key="16">
    <source>
        <dbReference type="Proteomes" id="UP000295238"/>
    </source>
</evidence>
<dbReference type="PRINTS" id="PR00344">
    <property type="entry name" value="BCTRLSENSOR"/>
</dbReference>
<dbReference type="CDD" id="cd10322">
    <property type="entry name" value="SLC5sbd"/>
    <property type="match status" value="1"/>
</dbReference>
<dbReference type="SUPFAM" id="SSF52172">
    <property type="entry name" value="CheY-like"/>
    <property type="match status" value="1"/>
</dbReference>
<feature type="domain" description="Histidine kinase" evidence="13">
    <location>
        <begin position="809"/>
        <end position="1022"/>
    </location>
</feature>
<dbReference type="InterPro" id="IPR038377">
    <property type="entry name" value="Na/Glc_symporter_sf"/>
</dbReference>
<evidence type="ECO:0000256" key="7">
    <source>
        <dbReference type="ARBA" id="ARBA00022692"/>
    </source>
</evidence>
<comment type="similarity">
    <text evidence="3">Belongs to the sodium:solute symporter (SSF) (TC 2.A.21) family.</text>
</comment>
<dbReference type="Proteomes" id="UP000295238">
    <property type="component" value="Unassembled WGS sequence"/>
</dbReference>
<evidence type="ECO:0000256" key="10">
    <source>
        <dbReference type="ARBA" id="ARBA00023136"/>
    </source>
</evidence>
<dbReference type="Gene3D" id="1.10.287.130">
    <property type="match status" value="1"/>
</dbReference>
<dbReference type="GO" id="GO:0005886">
    <property type="term" value="C:plasma membrane"/>
    <property type="evidence" value="ECO:0007669"/>
    <property type="project" value="TreeGrafter"/>
</dbReference>
<feature type="transmembrane region" description="Helical" evidence="12">
    <location>
        <begin position="474"/>
        <end position="492"/>
    </location>
</feature>
<feature type="transmembrane region" description="Helical" evidence="12">
    <location>
        <begin position="160"/>
        <end position="182"/>
    </location>
</feature>
<evidence type="ECO:0000256" key="4">
    <source>
        <dbReference type="ARBA" id="ARBA00012438"/>
    </source>
</evidence>
<dbReference type="PANTHER" id="PTHR43047">
    <property type="entry name" value="TWO-COMPONENT HISTIDINE PROTEIN KINASE"/>
    <property type="match status" value="1"/>
</dbReference>
<dbReference type="Gene3D" id="3.40.50.2300">
    <property type="match status" value="1"/>
</dbReference>
<keyword evidence="7 12" id="KW-0812">Transmembrane</keyword>
<evidence type="ECO:0000256" key="2">
    <source>
        <dbReference type="ARBA" id="ARBA00004141"/>
    </source>
</evidence>
<dbReference type="InterPro" id="IPR001789">
    <property type="entry name" value="Sig_transdc_resp-reg_receiver"/>
</dbReference>
<gene>
    <name evidence="15" type="ORF">E2F50_13250</name>
</gene>
<dbReference type="SUPFAM" id="SSF47384">
    <property type="entry name" value="Homodimeric domain of signal transducing histidine kinase"/>
    <property type="match status" value="1"/>
</dbReference>
<dbReference type="EC" id="2.7.13.3" evidence="4"/>
<dbReference type="InterPro" id="IPR011006">
    <property type="entry name" value="CheY-like_superfamily"/>
</dbReference>
<dbReference type="CDD" id="cd00082">
    <property type="entry name" value="HisKA"/>
    <property type="match status" value="1"/>
</dbReference>
<feature type="transmembrane region" description="Helical" evidence="12">
    <location>
        <begin position="286"/>
        <end position="311"/>
    </location>
</feature>
<feature type="transmembrane region" description="Helical" evidence="12">
    <location>
        <begin position="384"/>
        <end position="407"/>
    </location>
</feature>
<dbReference type="GO" id="GO:0000155">
    <property type="term" value="F:phosphorelay sensor kinase activity"/>
    <property type="evidence" value="ECO:0007669"/>
    <property type="project" value="InterPro"/>
</dbReference>
<dbReference type="SUPFAM" id="SSF55785">
    <property type="entry name" value="PYP-like sensor domain (PAS domain)"/>
    <property type="match status" value="1"/>
</dbReference>
<evidence type="ECO:0000256" key="6">
    <source>
        <dbReference type="ARBA" id="ARBA00022679"/>
    </source>
</evidence>
<dbReference type="InterPro" id="IPR003594">
    <property type="entry name" value="HATPase_dom"/>
</dbReference>
<dbReference type="Pfam" id="PF00512">
    <property type="entry name" value="HisKA"/>
    <property type="match status" value="1"/>
</dbReference>
<dbReference type="NCBIfam" id="NF041832">
    <property type="entry name" value="near_NosP_CTERM"/>
    <property type="match status" value="1"/>
</dbReference>
<evidence type="ECO:0000256" key="9">
    <source>
        <dbReference type="ARBA" id="ARBA00022989"/>
    </source>
</evidence>
<organism evidence="15 16">
    <name type="scientific">Rhizobium deserti</name>
    <dbReference type="NCBI Taxonomy" id="2547961"/>
    <lineage>
        <taxon>Bacteria</taxon>
        <taxon>Pseudomonadati</taxon>
        <taxon>Pseudomonadota</taxon>
        <taxon>Alphaproteobacteria</taxon>
        <taxon>Hyphomicrobiales</taxon>
        <taxon>Rhizobiaceae</taxon>
        <taxon>Rhizobium/Agrobacterium group</taxon>
        <taxon>Rhizobium</taxon>
    </lineage>
</organism>
<dbReference type="Pfam" id="PF00072">
    <property type="entry name" value="Response_reg"/>
    <property type="match status" value="1"/>
</dbReference>
<dbReference type="InterPro" id="IPR005467">
    <property type="entry name" value="His_kinase_dom"/>
</dbReference>
<dbReference type="FunFam" id="1.10.287.130:FF:000063">
    <property type="entry name" value="Hybrid sensor histidine kinase/response regulator"/>
    <property type="match status" value="1"/>
</dbReference>
<evidence type="ECO:0000256" key="5">
    <source>
        <dbReference type="ARBA" id="ARBA00022553"/>
    </source>
</evidence>
<proteinExistence type="inferred from homology"/>
<dbReference type="Pfam" id="PF02518">
    <property type="entry name" value="HATPase_c"/>
    <property type="match status" value="1"/>
</dbReference>
<reference evidence="15 16" key="1">
    <citation type="submission" date="2019-03" db="EMBL/GenBank/DDBJ databases">
        <title>Rhizobium sp. nov., an bacterium isolated from biocrust in Mu Us Desert.</title>
        <authorList>
            <person name="Lixiong L."/>
        </authorList>
    </citation>
    <scope>NUCLEOTIDE SEQUENCE [LARGE SCALE GENOMIC DNA]</scope>
    <source>
        <strain evidence="15 16">SPY-1</strain>
    </source>
</reference>
<dbReference type="InterPro" id="IPR036097">
    <property type="entry name" value="HisK_dim/P_sf"/>
</dbReference>
<evidence type="ECO:0000259" key="14">
    <source>
        <dbReference type="PROSITE" id="PS50110"/>
    </source>
</evidence>
<dbReference type="EMBL" id="SMTL01000003">
    <property type="protein sequence ID" value="TDK35219.1"/>
    <property type="molecule type" value="Genomic_DNA"/>
</dbReference>
<dbReference type="InterPro" id="IPR003661">
    <property type="entry name" value="HisK_dim/P_dom"/>
</dbReference>
<feature type="transmembrane region" description="Helical" evidence="12">
    <location>
        <begin position="447"/>
        <end position="468"/>
    </location>
</feature>
<feature type="domain" description="Response regulatory" evidence="14">
    <location>
        <begin position="1047"/>
        <end position="1163"/>
    </location>
</feature>
<evidence type="ECO:0000256" key="1">
    <source>
        <dbReference type="ARBA" id="ARBA00000085"/>
    </source>
</evidence>
<dbReference type="Pfam" id="PF12860">
    <property type="entry name" value="PAS_7"/>
    <property type="match status" value="1"/>
</dbReference>
<feature type="transmembrane region" description="Helical" evidence="12">
    <location>
        <begin position="499"/>
        <end position="519"/>
    </location>
</feature>
<dbReference type="PROSITE" id="PS50110">
    <property type="entry name" value="RESPONSE_REGULATORY"/>
    <property type="match status" value="1"/>
</dbReference>
<evidence type="ECO:0000256" key="12">
    <source>
        <dbReference type="SAM" id="Phobius"/>
    </source>
</evidence>
<comment type="catalytic activity">
    <reaction evidence="1">
        <text>ATP + protein L-histidine = ADP + protein N-phospho-L-histidine.</text>
        <dbReference type="EC" id="2.7.13.3"/>
    </reaction>
</comment>
<accession>A0A4R5UH30</accession>
<dbReference type="SMART" id="SM00448">
    <property type="entry name" value="REC"/>
    <property type="match status" value="1"/>
</dbReference>
<feature type="transmembrane region" description="Helical" evidence="12">
    <location>
        <begin position="194"/>
        <end position="221"/>
    </location>
</feature>
<dbReference type="CDD" id="cd00156">
    <property type="entry name" value="REC"/>
    <property type="match status" value="1"/>
</dbReference>
<keyword evidence="8" id="KW-0418">Kinase</keyword>
<name>A0A4R5UH30_9HYPH</name>
<feature type="transmembrane region" description="Helical" evidence="12">
    <location>
        <begin position="331"/>
        <end position="364"/>
    </location>
</feature>
<dbReference type="SMART" id="SM00388">
    <property type="entry name" value="HisKA"/>
    <property type="match status" value="1"/>
</dbReference>
<feature type="transmembrane region" description="Helical" evidence="12">
    <location>
        <begin position="6"/>
        <end position="25"/>
    </location>
</feature>
<evidence type="ECO:0000256" key="11">
    <source>
        <dbReference type="PROSITE-ProRule" id="PRU00169"/>
    </source>
</evidence>
<keyword evidence="10 12" id="KW-0472">Membrane</keyword>
<feature type="transmembrane region" description="Helical" evidence="12">
    <location>
        <begin position="117"/>
        <end position="140"/>
    </location>
</feature>
<dbReference type="InterPro" id="IPR036890">
    <property type="entry name" value="HATPase_C_sf"/>
</dbReference>
<dbReference type="InterPro" id="IPR035965">
    <property type="entry name" value="PAS-like_dom_sf"/>
</dbReference>
<dbReference type="InterPro" id="IPR004358">
    <property type="entry name" value="Sig_transdc_His_kin-like_C"/>
</dbReference>
<dbReference type="GO" id="GO:0009927">
    <property type="term" value="F:histidine phosphotransfer kinase activity"/>
    <property type="evidence" value="ECO:0007669"/>
    <property type="project" value="TreeGrafter"/>
</dbReference>
<feature type="transmembrane region" description="Helical" evidence="12">
    <location>
        <begin position="247"/>
        <end position="265"/>
    </location>
</feature>
<dbReference type="Gene3D" id="3.30.565.10">
    <property type="entry name" value="Histidine kinase-like ATPase, C-terminal domain"/>
    <property type="match status" value="1"/>
</dbReference>
<dbReference type="Gene3D" id="3.30.450.20">
    <property type="entry name" value="PAS domain"/>
    <property type="match status" value="1"/>
</dbReference>
<evidence type="ECO:0000256" key="3">
    <source>
        <dbReference type="ARBA" id="ARBA00006434"/>
    </source>
</evidence>
<sequence length="1171" mass="126824">MLPGWIIFVSAFGYVLLLFVVASYGDRRSRIFGVPKAGRPIVYALSLAVYCTSWTYFGGVGLASQRGLEFTGIYIGPILAFTLGMPVIRRIVDLAKAEKITSAADLVAARYGKNSTVAMIVALIALVGAIPYIALQLKAVSSSVAAMVNPSDYGIGSGNLYFVDLALIVTLLMACFAVMFGTRHTDATEHQDGLILAVAMESVVKLIAFATVGLSVLFIFFDGPADLVTKASESPLVTSALSYETPLSRWLTLILLSAFAIVMLPRQFHVTVVENRTARERKVAGLLLPLYLIAINIFVLPVAIAGLITFGGTGDADLYVLTLPLVGQQPVVTLITFIGGFSAATAMVIVESVALSIMVSNDIIIPIFLRQKLMTTRFGQRSDFTHSLLNIRRMSIFAVLLLGYGYYRMADSQSGLASIGLLAFAAIAQVAPALFGGLVWRRANARGAILGMSFGFLVWAYLLFLPSLGGPDNSYVAAAVLNFVFPGTTIFAGPETDPLVNATIFSLTLNTLAFVLGSLSRNPRPLERLQAGIFVKRQLRSQFATRGWKTRVSVGDLKTAIARYLGEERMQRSFSNYEKTAGRRFSDEQPADMAMVHFAEQLLGSAIGSSSARLVLSLILQKAEDASADTAWLLDQASEALQYNQDMLQTALSQMDQGIAVFDNSERLTIWNRRFRHLLDLPEHVGQVGFPLADMLAILAERGDIAVGGQAAVIQQFKTLDAPFSLVLQQGSRIIEVRSNAMPDQGIVATFTDISDRVAADKALKQANETLEQRVGERTGELMRVNHALAEARAAADEANLSKTRFFAAAGHDILQPLNAARLYSSALVERMGNADPNAGLVRNVDSALESVEAILGAVLDISRLDTGAMQPRIASVALDDLLKRIETDYAPMAREKNLKFVVMPTSLRVHSDVNLLRRLIQNLVSNAIKYTISGKVLVGARRRGSRVVIEVFDSGIGIPSSKFRTVFKEFARLDEGARTAAGLGLGLSIVDRISKVLEHPVELQSLPGRGTIFRVDMPRDRTVQKPLGRADGPQRRRRSQPLSGLRVLCIDNEPQILEGMALLLTGWGCTVGQAGSLTALEQMIANREPPPDIIIGDYHLGDGTGIDAILELRAAYGVEIPALLVTADRSPEVRAEAERHDIGVQHKPLRPAALRAHLTQVAGVKRIAAE</sequence>
<evidence type="ECO:0000259" key="13">
    <source>
        <dbReference type="PROSITE" id="PS50109"/>
    </source>
</evidence>
<dbReference type="GO" id="GO:0022857">
    <property type="term" value="F:transmembrane transporter activity"/>
    <property type="evidence" value="ECO:0007669"/>
    <property type="project" value="InterPro"/>
</dbReference>
<dbReference type="SMART" id="SM00387">
    <property type="entry name" value="HATPase_c"/>
    <property type="match status" value="1"/>
</dbReference>
<dbReference type="SUPFAM" id="SSF55874">
    <property type="entry name" value="ATPase domain of HSP90 chaperone/DNA topoisomerase II/histidine kinase"/>
    <property type="match status" value="1"/>
</dbReference>
<dbReference type="PROSITE" id="PS50109">
    <property type="entry name" value="HIS_KIN"/>
    <property type="match status" value="1"/>
</dbReference>
<keyword evidence="6" id="KW-0808">Transferase</keyword>
<dbReference type="PANTHER" id="PTHR43047:SF9">
    <property type="entry name" value="HISTIDINE KINASE"/>
    <property type="match status" value="1"/>
</dbReference>
<feature type="transmembrane region" description="Helical" evidence="12">
    <location>
        <begin position="37"/>
        <end position="57"/>
    </location>
</feature>